<dbReference type="SMART" id="SM00974">
    <property type="entry name" value="T5orf172"/>
    <property type="match status" value="1"/>
</dbReference>
<name>A0A1U9MBY8_9HYPH</name>
<evidence type="ECO:0000313" key="2">
    <source>
        <dbReference type="EMBL" id="AQT43030.1"/>
    </source>
</evidence>
<gene>
    <name evidence="2" type="ORF">BBC0178_015720</name>
</gene>
<protein>
    <submittedName>
        <fullName evidence="2">T5orf172 domain-containing protein</fullName>
    </submittedName>
</protein>
<organism evidence="2 3">
    <name type="scientific">Bartonella apihabitans</name>
    <dbReference type="NCBI Taxonomy" id="2750929"/>
    <lineage>
        <taxon>Bacteria</taxon>
        <taxon>Pseudomonadati</taxon>
        <taxon>Pseudomonadota</taxon>
        <taxon>Alphaproteobacteria</taxon>
        <taxon>Hyphomicrobiales</taxon>
        <taxon>Bartonellaceae</taxon>
        <taxon>Bartonella</taxon>
    </lineage>
</organism>
<keyword evidence="3" id="KW-1185">Reference proteome</keyword>
<reference evidence="2 3" key="1">
    <citation type="submission" date="2016-11" db="EMBL/GenBank/DDBJ databases">
        <title>Comparative genomics of Bartonella apis.</title>
        <authorList>
            <person name="Engel P."/>
        </authorList>
    </citation>
    <scope>NUCLEOTIDE SEQUENCE [LARGE SCALE GENOMIC DNA]</scope>
    <source>
        <strain evidence="2 3">BBC0178</strain>
    </source>
</reference>
<feature type="domain" description="Bacteriophage T5 Orf172 DNA-binding" evidence="1">
    <location>
        <begin position="278"/>
        <end position="372"/>
    </location>
</feature>
<sequence>MNKLSDDELLAALGVEREEDKQKTYSAVEERVIAGFEDIVRFFDEHGRVPRHGEQNDIFERLYAVRLDRLCEDAHWREFLLPFDEYHLLDETSFEKIETIKLDDDALLTELGVEPPSEDSIENLRYVRPYAEKTQPEEIASRKPVADFGEFKPLFDAVQRDLANAVRKQDPFNEMQKSAKEIFFILYGQLAYVAELGKPFITEYGRPDRRSRVIFSNETESDLLLRSLQRALYRDETSRRITEPEAGPLFSGEIEADDLASGTIYVLRSNSQFPLIKQNRNMIHKIGVTGGSVEKRIADAKHDPTYLMDDVEIVATYELYNISRTKTEKLLHRVFRKAQFDAKIIDRFGKAIYPREWFLVPLPIIDEVIEKIRDKSLPNYEYEPQEGRLKLIDEED</sequence>
<dbReference type="EMBL" id="CP015820">
    <property type="protein sequence ID" value="AQT43030.1"/>
    <property type="molecule type" value="Genomic_DNA"/>
</dbReference>
<accession>A0A1U9MBY8</accession>
<dbReference type="KEGG" id="bapa:BBC0178_015720"/>
<evidence type="ECO:0000259" key="1">
    <source>
        <dbReference type="SMART" id="SM00974"/>
    </source>
</evidence>
<dbReference type="Proteomes" id="UP000189660">
    <property type="component" value="Chromosome"/>
</dbReference>
<dbReference type="Pfam" id="PF13455">
    <property type="entry name" value="MUG113"/>
    <property type="match status" value="1"/>
</dbReference>
<dbReference type="InterPro" id="IPR018306">
    <property type="entry name" value="Phage_T5_Orf172_DNA-bd"/>
</dbReference>
<proteinExistence type="predicted"/>
<dbReference type="OrthoDB" id="9814995at2"/>
<evidence type="ECO:0000313" key="3">
    <source>
        <dbReference type="Proteomes" id="UP000189660"/>
    </source>
</evidence>
<dbReference type="RefSeq" id="WP_078039741.1">
    <property type="nucleotide sequence ID" value="NZ_CP015820.1"/>
</dbReference>
<dbReference type="AlphaFoldDB" id="A0A1U9MBY8"/>